<evidence type="ECO:0000256" key="3">
    <source>
        <dbReference type="ARBA" id="ARBA00022722"/>
    </source>
</evidence>
<dbReference type="SMART" id="SM00513">
    <property type="entry name" value="SAP"/>
    <property type="match status" value="1"/>
</dbReference>
<dbReference type="Pfam" id="PF02037">
    <property type="entry name" value="SAP"/>
    <property type="match status" value="1"/>
</dbReference>
<evidence type="ECO:0000256" key="5">
    <source>
        <dbReference type="ARBA" id="ARBA00022839"/>
    </source>
</evidence>
<feature type="compositionally biased region" description="Basic and acidic residues" evidence="7">
    <location>
        <begin position="106"/>
        <end position="116"/>
    </location>
</feature>
<dbReference type="Proteomes" id="UP001515480">
    <property type="component" value="Unassembled WGS sequence"/>
</dbReference>
<dbReference type="InterPro" id="IPR027073">
    <property type="entry name" value="5_3_exoribonuclease"/>
</dbReference>
<evidence type="ECO:0000256" key="6">
    <source>
        <dbReference type="PIRNR" id="PIRNR037239"/>
    </source>
</evidence>
<accession>A0AB34IZC5</accession>
<dbReference type="InterPro" id="IPR041412">
    <property type="entry name" value="Xrn1_helical"/>
</dbReference>
<dbReference type="GO" id="GO:0003723">
    <property type="term" value="F:RNA binding"/>
    <property type="evidence" value="ECO:0007669"/>
    <property type="project" value="TreeGrafter"/>
</dbReference>
<evidence type="ECO:0000259" key="8">
    <source>
        <dbReference type="PROSITE" id="PS50800"/>
    </source>
</evidence>
<dbReference type="GO" id="GO:0006397">
    <property type="term" value="P:mRNA processing"/>
    <property type="evidence" value="ECO:0007669"/>
    <property type="project" value="UniProtKB-UniRule"/>
</dbReference>
<keyword evidence="10" id="KW-1185">Reference proteome</keyword>
<dbReference type="Gene3D" id="3.40.50.12390">
    <property type="match status" value="2"/>
</dbReference>
<reference evidence="9 10" key="1">
    <citation type="journal article" date="2024" name="Science">
        <title>Giant polyketide synthase enzymes in the biosynthesis of giant marine polyether toxins.</title>
        <authorList>
            <person name="Fallon T.R."/>
            <person name="Shende V.V."/>
            <person name="Wierzbicki I.H."/>
            <person name="Pendleton A.L."/>
            <person name="Watervoot N.F."/>
            <person name="Auber R.P."/>
            <person name="Gonzalez D.J."/>
            <person name="Wisecaver J.H."/>
            <person name="Moore B.S."/>
        </authorList>
    </citation>
    <scope>NUCLEOTIDE SEQUENCE [LARGE SCALE GENOMIC DNA]</scope>
    <source>
        <strain evidence="9 10">12B1</strain>
    </source>
</reference>
<keyword evidence="4 6" id="KW-0378">Hydrolase</keyword>
<feature type="region of interest" description="Disordered" evidence="7">
    <location>
        <begin position="96"/>
        <end position="124"/>
    </location>
</feature>
<comment type="function">
    <text evidence="6">Possesses 5'-&gt;3' exoribonuclease activity. May promote termination of transcription by RNA polymerase II.</text>
</comment>
<dbReference type="InterPro" id="IPR017151">
    <property type="entry name" value="Xrn2/3/4"/>
</dbReference>
<gene>
    <name evidence="9" type="ORF">AB1Y20_004635</name>
</gene>
<dbReference type="SUPFAM" id="SSF68906">
    <property type="entry name" value="SAP domain"/>
    <property type="match status" value="1"/>
</dbReference>
<dbReference type="Pfam" id="PF17846">
    <property type="entry name" value="XRN_M"/>
    <property type="match status" value="2"/>
</dbReference>
<dbReference type="EMBL" id="JBGBPQ010000016">
    <property type="protein sequence ID" value="KAL1508536.1"/>
    <property type="molecule type" value="Genomic_DNA"/>
</dbReference>
<dbReference type="CDD" id="cd18673">
    <property type="entry name" value="PIN_XRN1-2-like"/>
    <property type="match status" value="1"/>
</dbReference>
<feature type="domain" description="SAP" evidence="8">
    <location>
        <begin position="606"/>
        <end position="640"/>
    </location>
</feature>
<dbReference type="PROSITE" id="PS50800">
    <property type="entry name" value="SAP"/>
    <property type="match status" value="1"/>
</dbReference>
<evidence type="ECO:0000313" key="9">
    <source>
        <dbReference type="EMBL" id="KAL1508536.1"/>
    </source>
</evidence>
<name>A0AB34IZC5_PRYPA</name>
<evidence type="ECO:0000256" key="2">
    <source>
        <dbReference type="ARBA" id="ARBA00022664"/>
    </source>
</evidence>
<dbReference type="Gene3D" id="1.10.720.30">
    <property type="entry name" value="SAP domain"/>
    <property type="match status" value="1"/>
</dbReference>
<dbReference type="EC" id="3.1.13.-" evidence="6"/>
<dbReference type="PIRSF" id="PIRSF037239">
    <property type="entry name" value="Exonuclease_Xrn2"/>
    <property type="match status" value="1"/>
</dbReference>
<dbReference type="Pfam" id="PF03159">
    <property type="entry name" value="XRN_N"/>
    <property type="match status" value="1"/>
</dbReference>
<keyword evidence="5 6" id="KW-0269">Exonuclease</keyword>
<dbReference type="InterPro" id="IPR036361">
    <property type="entry name" value="SAP_dom_sf"/>
</dbReference>
<evidence type="ECO:0000256" key="4">
    <source>
        <dbReference type="ARBA" id="ARBA00022801"/>
    </source>
</evidence>
<evidence type="ECO:0000256" key="7">
    <source>
        <dbReference type="SAM" id="MobiDB-lite"/>
    </source>
</evidence>
<comment type="caution">
    <text evidence="9">The sequence shown here is derived from an EMBL/GenBank/DDBJ whole genome shotgun (WGS) entry which is preliminary data.</text>
</comment>
<comment type="similarity">
    <text evidence="1 6">Belongs to the 5'-3' exonuclease family. XRN2/RAT1 subfamily.</text>
</comment>
<organism evidence="9 10">
    <name type="scientific">Prymnesium parvum</name>
    <name type="common">Toxic golden alga</name>
    <dbReference type="NCBI Taxonomy" id="97485"/>
    <lineage>
        <taxon>Eukaryota</taxon>
        <taxon>Haptista</taxon>
        <taxon>Haptophyta</taxon>
        <taxon>Prymnesiophyceae</taxon>
        <taxon>Prymnesiales</taxon>
        <taxon>Prymnesiaceae</taxon>
        <taxon>Prymnesium</taxon>
    </lineage>
</organism>
<dbReference type="InterPro" id="IPR003034">
    <property type="entry name" value="SAP_dom"/>
</dbReference>
<protein>
    <recommendedName>
        <fullName evidence="6">5'-3' exoribonuclease</fullName>
        <ecNumber evidence="6">3.1.13.-</ecNumber>
    </recommendedName>
</protein>
<dbReference type="GO" id="GO:0004534">
    <property type="term" value="F:5'-3' RNA exonuclease activity"/>
    <property type="evidence" value="ECO:0007669"/>
    <property type="project" value="UniProtKB-UniRule"/>
</dbReference>
<evidence type="ECO:0000313" key="10">
    <source>
        <dbReference type="Proteomes" id="UP001515480"/>
    </source>
</evidence>
<sequence>MGVPRFFRWLCERYPQINRRISEGRRSTDYVDNFYLDMNGIIHQCTHGDGVPPGANPSEEAMIQRIFEYTDRLIRIAKPRKLLYLAIDGVAPRAKMNQQRSRRYRAPREMEQEARRKAATPPPPITSAAAAMVLPAEPPAEAEPFDSNCITPGTEFLQLLGERYKRWIEAKQRDDPAWARLTVVFSGADVVGEGEHKIMDFIREACADGHTPTHHCMYGLDADLIMLGMVTHEPQFLLLRERQRFQKGKLAPRKGGKAARGRGAVDSAEVAEADADDRDFIFLEVQLLRGLLAGTLRPAMDDDALGFEWSAERAVDDFVFMCMLVGNDFIPGLSHLDVADGALNLMLRTYTDLLPSLGGYLTDKSRLHFGRFERYVRALASHEPVVFAARARKAAGRFSRGAAERPLDYKRRYYLQKLGLHPKDDAGLRAAVQSYLDGLCWCLTYYHEGCLSWDWYYPDFYAPLASDLRGLEQFEVKLPLGKPFPPLAQLLSVLPPQSAQLVPEAYRSLMLDPTSPVFDAFPAKFELDANGKRQEWEAIALLPFIDEVRLLKAVAQIDGARLTEAEHARNVLGHDLYYSPVSSAVEEGVQVERKEEEVGGVEEDELVALTVPMLKQRLKAMGVSTAGRKSELVERLRAQMGSG</sequence>
<dbReference type="GO" id="GO:0000956">
    <property type="term" value="P:nuclear-transcribed mRNA catabolic process"/>
    <property type="evidence" value="ECO:0007669"/>
    <property type="project" value="TreeGrafter"/>
</dbReference>
<dbReference type="InterPro" id="IPR004859">
    <property type="entry name" value="Xrn1_N"/>
</dbReference>
<keyword evidence="3 6" id="KW-0540">Nuclease</keyword>
<dbReference type="GO" id="GO:0005634">
    <property type="term" value="C:nucleus"/>
    <property type="evidence" value="ECO:0007669"/>
    <property type="project" value="InterPro"/>
</dbReference>
<evidence type="ECO:0000256" key="1">
    <source>
        <dbReference type="ARBA" id="ARBA00006994"/>
    </source>
</evidence>
<keyword evidence="2 6" id="KW-0507">mRNA processing</keyword>
<dbReference type="PANTHER" id="PTHR12341:SF7">
    <property type="entry name" value="5'-3' EXORIBONUCLEASE 1"/>
    <property type="match status" value="1"/>
</dbReference>
<dbReference type="PANTHER" id="PTHR12341">
    <property type="entry name" value="5'-&gt;3' EXORIBONUCLEASE"/>
    <property type="match status" value="1"/>
</dbReference>
<dbReference type="AlphaFoldDB" id="A0AB34IZC5"/>
<proteinExistence type="inferred from homology"/>
<dbReference type="Gene3D" id="1.25.40.1050">
    <property type="match status" value="1"/>
</dbReference>